<evidence type="ECO:0000259" key="5">
    <source>
        <dbReference type="PROSITE" id="PS51007"/>
    </source>
</evidence>
<evidence type="ECO:0000256" key="3">
    <source>
        <dbReference type="ARBA" id="ARBA00023004"/>
    </source>
</evidence>
<dbReference type="Proteomes" id="UP000217265">
    <property type="component" value="Chromosome"/>
</dbReference>
<protein>
    <recommendedName>
        <fullName evidence="5">Cytochrome c domain-containing protein</fullName>
    </recommendedName>
</protein>
<evidence type="ECO:0000313" key="6">
    <source>
        <dbReference type="EMBL" id="ATC63917.1"/>
    </source>
</evidence>
<dbReference type="PROSITE" id="PS51007">
    <property type="entry name" value="CYTC"/>
    <property type="match status" value="1"/>
</dbReference>
<name>A0A290Q6M2_9BACT</name>
<evidence type="ECO:0000313" key="7">
    <source>
        <dbReference type="Proteomes" id="UP000217265"/>
    </source>
</evidence>
<gene>
    <name evidence="6" type="ORF">CMV30_08110</name>
</gene>
<proteinExistence type="predicted"/>
<keyword evidence="7" id="KW-1185">Reference proteome</keyword>
<dbReference type="KEGG" id="vbh:CMV30_08110"/>
<evidence type="ECO:0000256" key="4">
    <source>
        <dbReference type="PROSITE-ProRule" id="PRU00433"/>
    </source>
</evidence>
<dbReference type="InterPro" id="IPR009056">
    <property type="entry name" value="Cyt_c-like_dom"/>
</dbReference>
<dbReference type="EMBL" id="CP023344">
    <property type="protein sequence ID" value="ATC63917.1"/>
    <property type="molecule type" value="Genomic_DNA"/>
</dbReference>
<accession>A0A290Q6M2</accession>
<dbReference type="GO" id="GO:0009055">
    <property type="term" value="F:electron transfer activity"/>
    <property type="evidence" value="ECO:0007669"/>
    <property type="project" value="InterPro"/>
</dbReference>
<keyword evidence="3 4" id="KW-0408">Iron</keyword>
<dbReference type="Gene3D" id="1.10.760.10">
    <property type="entry name" value="Cytochrome c-like domain"/>
    <property type="match status" value="1"/>
</dbReference>
<evidence type="ECO:0000256" key="1">
    <source>
        <dbReference type="ARBA" id="ARBA00022617"/>
    </source>
</evidence>
<feature type="domain" description="Cytochrome c" evidence="5">
    <location>
        <begin position="39"/>
        <end position="146"/>
    </location>
</feature>
<dbReference type="AlphaFoldDB" id="A0A290Q6M2"/>
<evidence type="ECO:0000256" key="2">
    <source>
        <dbReference type="ARBA" id="ARBA00022723"/>
    </source>
</evidence>
<dbReference type="Pfam" id="PF00034">
    <property type="entry name" value="Cytochrom_C"/>
    <property type="match status" value="1"/>
</dbReference>
<keyword evidence="2 4" id="KW-0479">Metal-binding</keyword>
<dbReference type="GO" id="GO:0020037">
    <property type="term" value="F:heme binding"/>
    <property type="evidence" value="ECO:0007669"/>
    <property type="project" value="InterPro"/>
</dbReference>
<dbReference type="InterPro" id="IPR036909">
    <property type="entry name" value="Cyt_c-like_dom_sf"/>
</dbReference>
<organism evidence="6 7">
    <name type="scientific">Nibricoccus aquaticus</name>
    <dbReference type="NCBI Taxonomy" id="2576891"/>
    <lineage>
        <taxon>Bacteria</taxon>
        <taxon>Pseudomonadati</taxon>
        <taxon>Verrucomicrobiota</taxon>
        <taxon>Opitutia</taxon>
        <taxon>Opitutales</taxon>
        <taxon>Opitutaceae</taxon>
        <taxon>Nibricoccus</taxon>
    </lineage>
</organism>
<dbReference type="OrthoDB" id="9811281at2"/>
<dbReference type="RefSeq" id="WP_096055549.1">
    <property type="nucleotide sequence ID" value="NZ_CP023344.1"/>
</dbReference>
<dbReference type="GO" id="GO:0046872">
    <property type="term" value="F:metal ion binding"/>
    <property type="evidence" value="ECO:0007669"/>
    <property type="project" value="UniProtKB-KW"/>
</dbReference>
<dbReference type="SUPFAM" id="SSF46626">
    <property type="entry name" value="Cytochrome c"/>
    <property type="match status" value="1"/>
</dbReference>
<sequence length="149" mass="16376">MSKYHKIIAILGAFIAALIVTVFRMQIGIAARENPSPEQRVERGRNLVEKVAQCADCHTPRLATGQLDRSRWLQGAPLGFKPLMEMPWMPVAPGIAGLPGYTEEQAIAFFMTGVRPNGTKCLPPMPEYALSREEAAEVVAYLRSLPAGR</sequence>
<reference evidence="6 7" key="1">
    <citation type="submission" date="2017-09" db="EMBL/GenBank/DDBJ databases">
        <title>Complete genome sequence of Verrucomicrobial strain HZ-65, isolated from freshwater.</title>
        <authorList>
            <person name="Choi A."/>
        </authorList>
    </citation>
    <scope>NUCLEOTIDE SEQUENCE [LARGE SCALE GENOMIC DNA]</scope>
    <source>
        <strain evidence="6 7">HZ-65</strain>
    </source>
</reference>
<keyword evidence="1 4" id="KW-0349">Heme</keyword>